<comment type="cofactor">
    <cofactor evidence="1">
        <name>[4Fe-4S] cluster</name>
        <dbReference type="ChEBI" id="CHEBI:49883"/>
    </cofactor>
</comment>
<dbReference type="UniPathway" id="UPA00559"/>
<feature type="region of interest" description="Disordered" evidence="7">
    <location>
        <begin position="600"/>
        <end position="638"/>
    </location>
</feature>
<dbReference type="Pfam" id="PF01866">
    <property type="entry name" value="Diphthamide_syn"/>
    <property type="match status" value="2"/>
</dbReference>
<dbReference type="GO" id="GO:0090560">
    <property type="term" value="F:2-(3-amino-3-carboxypropyl)histidine synthase activity"/>
    <property type="evidence" value="ECO:0007669"/>
    <property type="project" value="InterPro"/>
</dbReference>
<dbReference type="NCBIfam" id="TIGR00322">
    <property type="entry name" value="diphth2_R"/>
    <property type="match status" value="2"/>
</dbReference>
<feature type="compositionally biased region" description="Basic and acidic residues" evidence="7">
    <location>
        <begin position="356"/>
        <end position="365"/>
    </location>
</feature>
<dbReference type="GO" id="GO:0017183">
    <property type="term" value="P:protein histidyl modification to diphthamide"/>
    <property type="evidence" value="ECO:0007669"/>
    <property type="project" value="UniProtKB-UniPathway"/>
</dbReference>
<name>A0A7S4ADL8_9STRA</name>
<evidence type="ECO:0000256" key="5">
    <source>
        <dbReference type="ARBA" id="ARBA00023004"/>
    </source>
</evidence>
<evidence type="ECO:0000256" key="2">
    <source>
        <dbReference type="ARBA" id="ARBA00005156"/>
    </source>
</evidence>
<gene>
    <name evidence="8" type="ORF">PAUS00366_LOCUS5027</name>
</gene>
<keyword evidence="6" id="KW-0411">Iron-sulfur</keyword>
<feature type="region of interest" description="Disordered" evidence="7">
    <location>
        <begin position="356"/>
        <end position="376"/>
    </location>
</feature>
<evidence type="ECO:0000313" key="8">
    <source>
        <dbReference type="EMBL" id="CAE0712275.1"/>
    </source>
</evidence>
<sequence length="713" mass="79754">MSSATARGPPQLMFDDGSRVMMEDSENDVVLDRNGHEHEHERSGHSVPLQRGSIPLHVYYEIDRMSREVIEKFLERPSLDDDVATTTNRILRVALQFPDELLQDSPEVCWLLEDKIQEELETKRYANSNTTNNIITPFCFVLGDTTVNSCCPDEVAALHLNADVMVHYGHACLSPTETLPVLYSFGKLEFDDIGGAVAQLQTARRERKEEDDSNNSTKFLVLYQVGYHHAMKRLREQWMNTNNDDNEEVFSLQVVTAELPALSQKHNHRLKTTIGRFATKSTGRTGCCQSDNSTDTIIGGDSNGYCGGSSGSSATNDNVAAVSPSSCCRNEEDVGFCSPMSLQTKADEAILIHVCESNDHRRDDPQQSTASSSRRRPLVVGGLELPLDKISSWDDLVDYTVLFIMGNPESDADQYSTDGNTTPQQRQYANMMLWFLSLPRGEPRGGYWIYSPKSKALRTNVSTPPAIRRQLKRRFFLTQKARDASVFGILVSNLSQQHLVDVVKSLQKIIQDADRTAYAFAVGKINPAKLANFAEIETFVMVACRENSLLDQEREYPIPVVTPMELEIALENLQWGMQAYSLDCQDVMIRLEEQERQKKLGACSGNDGENSNAKDSRNAENNDDDDENHYNDDSDAPYFSMITGRYESRKSKASSDDLNLAALPGRGQVTEYKSEAANFLKQREYQGLESKVGQTEAKAAVLGMRGIASDYNN</sequence>
<dbReference type="FunFam" id="3.40.50.11860:FF:000001">
    <property type="entry name" value="2-(3-amino-3-carboxypropyl)histidine synthase subunit 2"/>
    <property type="match status" value="1"/>
</dbReference>
<dbReference type="AlphaFoldDB" id="A0A7S4ADL8"/>
<evidence type="ECO:0000256" key="4">
    <source>
        <dbReference type="ARBA" id="ARBA00022723"/>
    </source>
</evidence>
<dbReference type="SFLD" id="SFLDS00032">
    <property type="entry name" value="Radical_SAM_3-amino-3-carboxyp"/>
    <property type="match status" value="1"/>
</dbReference>
<evidence type="ECO:0000256" key="7">
    <source>
        <dbReference type="SAM" id="MobiDB-lite"/>
    </source>
</evidence>
<dbReference type="Gene3D" id="3.40.50.11860">
    <property type="entry name" value="Diphthamide synthesis DPH1/DPH2 domain 3"/>
    <property type="match status" value="1"/>
</dbReference>
<proteinExistence type="inferred from homology"/>
<evidence type="ECO:0000256" key="1">
    <source>
        <dbReference type="ARBA" id="ARBA00001966"/>
    </source>
</evidence>
<protein>
    <recommendedName>
        <fullName evidence="9">2-(3-amino-3-carboxypropyl)histidine synthase subunit 2</fullName>
    </recommendedName>
</protein>
<dbReference type="GO" id="GO:0046872">
    <property type="term" value="F:metal ion binding"/>
    <property type="evidence" value="ECO:0007669"/>
    <property type="project" value="UniProtKB-KW"/>
</dbReference>
<evidence type="ECO:0000256" key="6">
    <source>
        <dbReference type="ARBA" id="ARBA00023014"/>
    </source>
</evidence>
<keyword evidence="5" id="KW-0408">Iron</keyword>
<dbReference type="InterPro" id="IPR042265">
    <property type="entry name" value="DPH1/DPH2_3"/>
</dbReference>
<dbReference type="EMBL" id="HBIX01006366">
    <property type="protein sequence ID" value="CAE0712275.1"/>
    <property type="molecule type" value="Transcribed_RNA"/>
</dbReference>
<evidence type="ECO:0008006" key="9">
    <source>
        <dbReference type="Google" id="ProtNLM"/>
    </source>
</evidence>
<evidence type="ECO:0000256" key="3">
    <source>
        <dbReference type="ARBA" id="ARBA00006179"/>
    </source>
</evidence>
<dbReference type="GO" id="GO:0051536">
    <property type="term" value="F:iron-sulfur cluster binding"/>
    <property type="evidence" value="ECO:0007669"/>
    <property type="project" value="UniProtKB-KW"/>
</dbReference>
<dbReference type="InterPro" id="IPR016435">
    <property type="entry name" value="DPH1/DPH2"/>
</dbReference>
<dbReference type="SFLD" id="SFLDG01121">
    <property type="entry name" value="Diphthamide_biosynthesis"/>
    <property type="match status" value="1"/>
</dbReference>
<organism evidence="8">
    <name type="scientific">Pseudo-nitzschia australis</name>
    <dbReference type="NCBI Taxonomy" id="44445"/>
    <lineage>
        <taxon>Eukaryota</taxon>
        <taxon>Sar</taxon>
        <taxon>Stramenopiles</taxon>
        <taxon>Ochrophyta</taxon>
        <taxon>Bacillariophyta</taxon>
        <taxon>Bacillariophyceae</taxon>
        <taxon>Bacillariophycidae</taxon>
        <taxon>Bacillariales</taxon>
        <taxon>Bacillariaceae</taxon>
        <taxon>Pseudo-nitzschia</taxon>
    </lineage>
</organism>
<comment type="similarity">
    <text evidence="3">Belongs to the DPH1/DPH2 family. DPH2 subfamily.</text>
</comment>
<dbReference type="PANTHER" id="PTHR10762">
    <property type="entry name" value="DIPHTHAMIDE BIOSYNTHESIS PROTEIN"/>
    <property type="match status" value="1"/>
</dbReference>
<reference evidence="8" key="1">
    <citation type="submission" date="2021-01" db="EMBL/GenBank/DDBJ databases">
        <authorList>
            <person name="Corre E."/>
            <person name="Pelletier E."/>
            <person name="Niang G."/>
            <person name="Scheremetjew M."/>
            <person name="Finn R."/>
            <person name="Kale V."/>
            <person name="Holt S."/>
            <person name="Cochrane G."/>
            <person name="Meng A."/>
            <person name="Brown T."/>
            <person name="Cohen L."/>
        </authorList>
    </citation>
    <scope>NUCLEOTIDE SEQUENCE</scope>
    <source>
        <strain evidence="8">10249 10 AB</strain>
    </source>
</reference>
<dbReference type="InterPro" id="IPR042263">
    <property type="entry name" value="DPH1/DPH2_1"/>
</dbReference>
<dbReference type="Gene3D" id="3.40.50.11840">
    <property type="entry name" value="Diphthamide synthesis DPH1/DPH2 domain 1"/>
    <property type="match status" value="1"/>
</dbReference>
<comment type="pathway">
    <text evidence="2">Protein modification; peptidyl-diphthamide biosynthesis.</text>
</comment>
<keyword evidence="4" id="KW-0479">Metal-binding</keyword>
<accession>A0A7S4ADL8</accession>
<dbReference type="PANTHER" id="PTHR10762:SF2">
    <property type="entry name" value="2-(3-AMINO-3-CARBOXYPROPYL)HISTIDINE SYNTHASE SUBUNIT 2"/>
    <property type="match status" value="1"/>
</dbReference>